<protein>
    <submittedName>
        <fullName evidence="2">Putative secreted protein</fullName>
    </submittedName>
</protein>
<accession>A0A2M4DQ52</accession>
<dbReference type="AlphaFoldDB" id="A0A2M4DQ52"/>
<sequence length="72" mass="7902">MLLTGDGNGRVMWGSFYGFLTLLLLQHMGLVWCGSFENGVRRACSRTLGSRLLSFLCCTLGRTAQTNSLLLS</sequence>
<proteinExistence type="predicted"/>
<reference evidence="2" key="1">
    <citation type="submission" date="2018-01" db="EMBL/GenBank/DDBJ databases">
        <title>An insight into the sialome of Amazonian anophelines.</title>
        <authorList>
            <person name="Ribeiro J.M."/>
            <person name="Scarpassa V."/>
            <person name="Calvo E."/>
        </authorList>
    </citation>
    <scope>NUCLEOTIDE SEQUENCE</scope>
</reference>
<keyword evidence="1" id="KW-0472">Membrane</keyword>
<keyword evidence="1" id="KW-1133">Transmembrane helix</keyword>
<evidence type="ECO:0000256" key="1">
    <source>
        <dbReference type="SAM" id="Phobius"/>
    </source>
</evidence>
<feature type="transmembrane region" description="Helical" evidence="1">
    <location>
        <begin position="12"/>
        <end position="33"/>
    </location>
</feature>
<keyword evidence="1" id="KW-0812">Transmembrane</keyword>
<name>A0A2M4DQ52_ANODA</name>
<dbReference type="EMBL" id="GGFL01015489">
    <property type="protein sequence ID" value="MBW79667.1"/>
    <property type="molecule type" value="Transcribed_RNA"/>
</dbReference>
<evidence type="ECO:0000313" key="2">
    <source>
        <dbReference type="EMBL" id="MBW79667.1"/>
    </source>
</evidence>
<organism evidence="2">
    <name type="scientific">Anopheles darlingi</name>
    <name type="common">Mosquito</name>
    <dbReference type="NCBI Taxonomy" id="43151"/>
    <lineage>
        <taxon>Eukaryota</taxon>
        <taxon>Metazoa</taxon>
        <taxon>Ecdysozoa</taxon>
        <taxon>Arthropoda</taxon>
        <taxon>Hexapoda</taxon>
        <taxon>Insecta</taxon>
        <taxon>Pterygota</taxon>
        <taxon>Neoptera</taxon>
        <taxon>Endopterygota</taxon>
        <taxon>Diptera</taxon>
        <taxon>Nematocera</taxon>
        <taxon>Culicoidea</taxon>
        <taxon>Culicidae</taxon>
        <taxon>Anophelinae</taxon>
        <taxon>Anopheles</taxon>
    </lineage>
</organism>